<sequence length="27" mass="3146">MVGLYGANCNLTPFFVIVFEVLFWCYV</sequence>
<organism evidence="1">
    <name type="scientific">Arundo donax</name>
    <name type="common">Giant reed</name>
    <name type="synonym">Donax arundinaceus</name>
    <dbReference type="NCBI Taxonomy" id="35708"/>
    <lineage>
        <taxon>Eukaryota</taxon>
        <taxon>Viridiplantae</taxon>
        <taxon>Streptophyta</taxon>
        <taxon>Embryophyta</taxon>
        <taxon>Tracheophyta</taxon>
        <taxon>Spermatophyta</taxon>
        <taxon>Magnoliopsida</taxon>
        <taxon>Liliopsida</taxon>
        <taxon>Poales</taxon>
        <taxon>Poaceae</taxon>
        <taxon>PACMAD clade</taxon>
        <taxon>Arundinoideae</taxon>
        <taxon>Arundineae</taxon>
        <taxon>Arundo</taxon>
    </lineage>
</organism>
<accession>A0A0A9HQQ8</accession>
<reference evidence="1" key="1">
    <citation type="submission" date="2014-09" db="EMBL/GenBank/DDBJ databases">
        <authorList>
            <person name="Magalhaes I.L.F."/>
            <person name="Oliveira U."/>
            <person name="Santos F.R."/>
            <person name="Vidigal T.H.D.A."/>
            <person name="Brescovit A.D."/>
            <person name="Santos A.J."/>
        </authorList>
    </citation>
    <scope>NUCLEOTIDE SEQUENCE</scope>
    <source>
        <tissue evidence="1">Shoot tissue taken approximately 20 cm above the soil surface</tissue>
    </source>
</reference>
<protein>
    <submittedName>
        <fullName evidence="1">Uncharacterized protein</fullName>
    </submittedName>
</protein>
<reference evidence="1" key="2">
    <citation type="journal article" date="2015" name="Data Brief">
        <title>Shoot transcriptome of the giant reed, Arundo donax.</title>
        <authorList>
            <person name="Barrero R.A."/>
            <person name="Guerrero F.D."/>
            <person name="Moolhuijzen P."/>
            <person name="Goolsby J.A."/>
            <person name="Tidwell J."/>
            <person name="Bellgard S.E."/>
            <person name="Bellgard M.I."/>
        </authorList>
    </citation>
    <scope>NUCLEOTIDE SEQUENCE</scope>
    <source>
        <tissue evidence="1">Shoot tissue taken approximately 20 cm above the soil surface</tissue>
    </source>
</reference>
<name>A0A0A9HQQ8_ARUDO</name>
<proteinExistence type="predicted"/>
<evidence type="ECO:0000313" key="1">
    <source>
        <dbReference type="EMBL" id="JAE35253.1"/>
    </source>
</evidence>
<dbReference type="AlphaFoldDB" id="A0A0A9HQQ8"/>
<dbReference type="EMBL" id="GBRH01162643">
    <property type="protein sequence ID" value="JAE35253.1"/>
    <property type="molecule type" value="Transcribed_RNA"/>
</dbReference>